<keyword evidence="9" id="KW-0028">Amino-acid biosynthesis</keyword>
<gene>
    <name evidence="9 11" type="primary">hisC</name>
    <name evidence="11" type="ORF">NKI27_12415</name>
</gene>
<comment type="catalytic activity">
    <reaction evidence="8 9">
        <text>L-histidinol phosphate + 2-oxoglutarate = 3-(imidazol-4-yl)-2-oxopropyl phosphate + L-glutamate</text>
        <dbReference type="Rhea" id="RHEA:23744"/>
        <dbReference type="ChEBI" id="CHEBI:16810"/>
        <dbReference type="ChEBI" id="CHEBI:29985"/>
        <dbReference type="ChEBI" id="CHEBI:57766"/>
        <dbReference type="ChEBI" id="CHEBI:57980"/>
        <dbReference type="EC" id="2.6.1.9"/>
    </reaction>
</comment>
<evidence type="ECO:0000256" key="4">
    <source>
        <dbReference type="ARBA" id="ARBA00011738"/>
    </source>
</evidence>
<dbReference type="SUPFAM" id="SSF53383">
    <property type="entry name" value="PLP-dependent transferases"/>
    <property type="match status" value="1"/>
</dbReference>
<dbReference type="InterPro" id="IPR015424">
    <property type="entry name" value="PyrdxlP-dep_Trfase"/>
</dbReference>
<dbReference type="Gene3D" id="3.40.640.10">
    <property type="entry name" value="Type I PLP-dependent aspartate aminotransferase-like (Major domain)"/>
    <property type="match status" value="1"/>
</dbReference>
<keyword evidence="5 9" id="KW-0032">Aminotransferase</keyword>
<keyword evidence="7 9" id="KW-0663">Pyridoxal phosphate</keyword>
<dbReference type="InterPro" id="IPR015421">
    <property type="entry name" value="PyrdxlP-dep_Trfase_major"/>
</dbReference>
<evidence type="ECO:0000313" key="11">
    <source>
        <dbReference type="EMBL" id="UZE94879.1"/>
    </source>
</evidence>
<dbReference type="NCBIfam" id="TIGR01141">
    <property type="entry name" value="hisC"/>
    <property type="match status" value="1"/>
</dbReference>
<reference evidence="11" key="1">
    <citation type="submission" date="2022-06" db="EMBL/GenBank/DDBJ databases">
        <title>Alkalimarinus sp. nov., isolated from gut of a Alitta virens.</title>
        <authorList>
            <person name="Yang A.I."/>
            <person name="Shin N.-R."/>
        </authorList>
    </citation>
    <scope>NUCLEOTIDE SEQUENCE</scope>
    <source>
        <strain evidence="11">A2M4</strain>
    </source>
</reference>
<evidence type="ECO:0000256" key="5">
    <source>
        <dbReference type="ARBA" id="ARBA00022576"/>
    </source>
</evidence>
<evidence type="ECO:0000256" key="3">
    <source>
        <dbReference type="ARBA" id="ARBA00007970"/>
    </source>
</evidence>
<dbReference type="CDD" id="cd00609">
    <property type="entry name" value="AAT_like"/>
    <property type="match status" value="1"/>
</dbReference>
<organism evidence="11 12">
    <name type="scientific">Alkalimarinus alittae</name>
    <dbReference type="NCBI Taxonomy" id="2961619"/>
    <lineage>
        <taxon>Bacteria</taxon>
        <taxon>Pseudomonadati</taxon>
        <taxon>Pseudomonadota</taxon>
        <taxon>Gammaproteobacteria</taxon>
        <taxon>Alteromonadales</taxon>
        <taxon>Alteromonadaceae</taxon>
        <taxon>Alkalimarinus</taxon>
    </lineage>
</organism>
<dbReference type="Gene3D" id="3.90.1150.10">
    <property type="entry name" value="Aspartate Aminotransferase, domain 1"/>
    <property type="match status" value="1"/>
</dbReference>
<dbReference type="InterPro" id="IPR015422">
    <property type="entry name" value="PyrdxlP-dep_Trfase_small"/>
</dbReference>
<evidence type="ECO:0000256" key="7">
    <source>
        <dbReference type="ARBA" id="ARBA00022898"/>
    </source>
</evidence>
<dbReference type="HAMAP" id="MF_01023">
    <property type="entry name" value="HisC_aminotrans_2"/>
    <property type="match status" value="1"/>
</dbReference>
<evidence type="ECO:0000313" key="12">
    <source>
        <dbReference type="Proteomes" id="UP001163739"/>
    </source>
</evidence>
<sequence length="372" mass="40608">MGCDLFSLATKGVQSLHPYQPGKPVDELERELGITNIVKLASNENPLGPSPKALKAIEDAFQGLCRYPDGGGFKLKSALAERYDVVAEQITLGNGSNDLLEIVARAFADSDSAILFSQYAFAVYPIVTQSIGATAIEVPAVDWSHDLIAMAEAITDNTKLVFIANPNNPTGTYVSNDELVRFLDAVPEHVIVVLDEAYCEYIDDDHQDFPNSGLLLPNYPNLIITRTFSKAWGLASLRVGYALSHPDIADLLNRVRQPFNVNSFALEAALAVLSDDEYLASSQRTNTEGMKQLIEGFDRLGLAYIPSVGNFVAVDTGRDGVAVFQALLERGVIVRPVSNYGMPQHLRISIGLQHENERFLTALAEVLGRNRV</sequence>
<accession>A0ABY6MYM9</accession>
<comment type="similarity">
    <text evidence="3 9">Belongs to the class-II pyridoxal-phosphate-dependent aminotransferase family. Histidinol-phosphate aminotransferase subfamily.</text>
</comment>
<protein>
    <recommendedName>
        <fullName evidence="9">Histidinol-phosphate aminotransferase</fullName>
        <ecNumber evidence="9">2.6.1.9</ecNumber>
    </recommendedName>
    <alternativeName>
        <fullName evidence="9">Imidazole acetol-phosphate transaminase</fullName>
    </alternativeName>
</protein>
<comment type="subunit">
    <text evidence="4 9">Homodimer.</text>
</comment>
<comment type="cofactor">
    <cofactor evidence="1 9">
        <name>pyridoxal 5'-phosphate</name>
        <dbReference type="ChEBI" id="CHEBI:597326"/>
    </cofactor>
</comment>
<keyword evidence="9" id="KW-0368">Histidine biosynthesis</keyword>
<dbReference type="InterPro" id="IPR004839">
    <property type="entry name" value="Aminotransferase_I/II_large"/>
</dbReference>
<dbReference type="EC" id="2.6.1.9" evidence="9"/>
<dbReference type="PROSITE" id="PS00599">
    <property type="entry name" value="AA_TRANSFER_CLASS_2"/>
    <property type="match status" value="1"/>
</dbReference>
<evidence type="ECO:0000256" key="8">
    <source>
        <dbReference type="ARBA" id="ARBA00047481"/>
    </source>
</evidence>
<comment type="pathway">
    <text evidence="2 9">Amino-acid biosynthesis; L-histidine biosynthesis; L-histidine from 5-phospho-alpha-D-ribose 1-diphosphate: step 7/9.</text>
</comment>
<dbReference type="RefSeq" id="WP_265046371.1">
    <property type="nucleotide sequence ID" value="NZ_CP100390.1"/>
</dbReference>
<dbReference type="GO" id="GO:0004400">
    <property type="term" value="F:histidinol-phosphate transaminase activity"/>
    <property type="evidence" value="ECO:0007669"/>
    <property type="project" value="UniProtKB-EC"/>
</dbReference>
<dbReference type="InterPro" id="IPR005861">
    <property type="entry name" value="HisP_aminotrans"/>
</dbReference>
<keyword evidence="6 9" id="KW-0808">Transferase</keyword>
<dbReference type="Proteomes" id="UP001163739">
    <property type="component" value="Chromosome"/>
</dbReference>
<dbReference type="EMBL" id="CP100390">
    <property type="protein sequence ID" value="UZE94879.1"/>
    <property type="molecule type" value="Genomic_DNA"/>
</dbReference>
<dbReference type="InterPro" id="IPR001917">
    <property type="entry name" value="Aminotrans_II_pyridoxalP_BS"/>
</dbReference>
<evidence type="ECO:0000256" key="2">
    <source>
        <dbReference type="ARBA" id="ARBA00005011"/>
    </source>
</evidence>
<feature type="modified residue" description="N6-(pyridoxal phosphate)lysine" evidence="9">
    <location>
        <position position="230"/>
    </location>
</feature>
<feature type="domain" description="Aminotransferase class I/classII large" evidence="10">
    <location>
        <begin position="36"/>
        <end position="362"/>
    </location>
</feature>
<dbReference type="PANTHER" id="PTHR43643">
    <property type="entry name" value="HISTIDINOL-PHOSPHATE AMINOTRANSFERASE 2"/>
    <property type="match status" value="1"/>
</dbReference>
<dbReference type="PANTHER" id="PTHR43643:SF3">
    <property type="entry name" value="HISTIDINOL-PHOSPHATE AMINOTRANSFERASE"/>
    <property type="match status" value="1"/>
</dbReference>
<dbReference type="Pfam" id="PF00155">
    <property type="entry name" value="Aminotran_1_2"/>
    <property type="match status" value="1"/>
</dbReference>
<evidence type="ECO:0000259" key="10">
    <source>
        <dbReference type="Pfam" id="PF00155"/>
    </source>
</evidence>
<dbReference type="InterPro" id="IPR050106">
    <property type="entry name" value="HistidinolP_aminotransfase"/>
</dbReference>
<evidence type="ECO:0000256" key="1">
    <source>
        <dbReference type="ARBA" id="ARBA00001933"/>
    </source>
</evidence>
<keyword evidence="12" id="KW-1185">Reference proteome</keyword>
<name>A0ABY6MYM9_9ALTE</name>
<proteinExistence type="inferred from homology"/>
<evidence type="ECO:0000256" key="6">
    <source>
        <dbReference type="ARBA" id="ARBA00022679"/>
    </source>
</evidence>
<evidence type="ECO:0000256" key="9">
    <source>
        <dbReference type="HAMAP-Rule" id="MF_01023"/>
    </source>
</evidence>